<dbReference type="Gene3D" id="3.30.1240.10">
    <property type="match status" value="1"/>
</dbReference>
<dbReference type="SUPFAM" id="SSF56784">
    <property type="entry name" value="HAD-like"/>
    <property type="match status" value="1"/>
</dbReference>
<proteinExistence type="predicted"/>
<dbReference type="Pfam" id="PF08282">
    <property type="entry name" value="Hydrolase_3"/>
    <property type="match status" value="1"/>
</dbReference>
<dbReference type="GO" id="GO:0016791">
    <property type="term" value="F:phosphatase activity"/>
    <property type="evidence" value="ECO:0007669"/>
    <property type="project" value="TreeGrafter"/>
</dbReference>
<dbReference type="PROSITE" id="PS01229">
    <property type="entry name" value="COF_2"/>
    <property type="match status" value="1"/>
</dbReference>
<dbReference type="Proteomes" id="UP000259273">
    <property type="component" value="Unassembled WGS sequence"/>
</dbReference>
<dbReference type="PANTHER" id="PTHR10000">
    <property type="entry name" value="PHOSPHOSERINE PHOSPHATASE"/>
    <property type="match status" value="1"/>
</dbReference>
<sequence length="132" mass="14106">DVERRLSETFAERSEVDVLPVERMPADADITNISALGPPARIQAIADMVEGEANLVAYSGDALEGAALSWIDIHHSDASKGNAVEVLKRELGIERVLCFGDSDNDLSMFALADECYAPDNAKPYVKAAASAV</sequence>
<evidence type="ECO:0000313" key="1">
    <source>
        <dbReference type="EMBL" id="HAN28096.1"/>
    </source>
</evidence>
<dbReference type="Gene3D" id="3.40.50.1000">
    <property type="entry name" value="HAD superfamily/HAD-like"/>
    <property type="match status" value="1"/>
</dbReference>
<organism evidence="1 2">
    <name type="scientific">Haliea salexigens</name>
    <dbReference type="NCBI Taxonomy" id="287487"/>
    <lineage>
        <taxon>Bacteria</taxon>
        <taxon>Pseudomonadati</taxon>
        <taxon>Pseudomonadota</taxon>
        <taxon>Gammaproteobacteria</taxon>
        <taxon>Cellvibrionales</taxon>
        <taxon>Halieaceae</taxon>
        <taxon>Haliea</taxon>
    </lineage>
</organism>
<evidence type="ECO:0000313" key="2">
    <source>
        <dbReference type="Proteomes" id="UP000259273"/>
    </source>
</evidence>
<feature type="non-terminal residue" evidence="1">
    <location>
        <position position="1"/>
    </location>
</feature>
<name>A0A3C1KPE1_9GAMM</name>
<dbReference type="InterPro" id="IPR023214">
    <property type="entry name" value="HAD_sf"/>
</dbReference>
<dbReference type="InterPro" id="IPR036412">
    <property type="entry name" value="HAD-like_sf"/>
</dbReference>
<gene>
    <name evidence="1" type="ORF">DCP75_10340</name>
</gene>
<comment type="caution">
    <text evidence="1">The sequence shown here is derived from an EMBL/GenBank/DDBJ whole genome shotgun (WGS) entry which is preliminary data.</text>
</comment>
<dbReference type="STRING" id="1121937.GCA_000423125_00825"/>
<dbReference type="PANTHER" id="PTHR10000:SF8">
    <property type="entry name" value="HAD SUPERFAMILY HYDROLASE-LIKE, TYPE 3"/>
    <property type="match status" value="1"/>
</dbReference>
<accession>A0A3C1KPE1</accession>
<feature type="non-terminal residue" evidence="1">
    <location>
        <position position="132"/>
    </location>
</feature>
<protein>
    <submittedName>
        <fullName evidence="1">Haloacid dehalogenase</fullName>
    </submittedName>
</protein>
<dbReference type="AlphaFoldDB" id="A0A3C1KPE1"/>
<reference evidence="1 2" key="1">
    <citation type="journal article" date="2018" name="Nat. Biotechnol.">
        <title>A standardized bacterial taxonomy based on genome phylogeny substantially revises the tree of life.</title>
        <authorList>
            <person name="Parks D.H."/>
            <person name="Chuvochina M."/>
            <person name="Waite D.W."/>
            <person name="Rinke C."/>
            <person name="Skarshewski A."/>
            <person name="Chaumeil P.A."/>
            <person name="Hugenholtz P."/>
        </authorList>
    </citation>
    <scope>NUCLEOTIDE SEQUENCE [LARGE SCALE GENOMIC DNA]</scope>
    <source>
        <strain evidence="1">UBA9158</strain>
    </source>
</reference>
<dbReference type="GO" id="GO:0005829">
    <property type="term" value="C:cytosol"/>
    <property type="evidence" value="ECO:0007669"/>
    <property type="project" value="TreeGrafter"/>
</dbReference>
<dbReference type="EMBL" id="DMND01000138">
    <property type="protein sequence ID" value="HAN28096.1"/>
    <property type="molecule type" value="Genomic_DNA"/>
</dbReference>
<dbReference type="GO" id="GO:0000287">
    <property type="term" value="F:magnesium ion binding"/>
    <property type="evidence" value="ECO:0007669"/>
    <property type="project" value="TreeGrafter"/>
</dbReference>